<accession>A0A2A5J3X8</accession>
<proteinExistence type="predicted"/>
<gene>
    <name evidence="1" type="ORF">CHR55_26370</name>
</gene>
<sequence>MQCETHYWHCGWRSCHSMQLWARGEGEMPAISKGERERLTTRVPAAVHAELERRRLAAGVSSESQYLADLLSILTGHKELVVELDQEVLPLTA</sequence>
<dbReference type="Proteomes" id="UP000230886">
    <property type="component" value="Unassembled WGS sequence"/>
</dbReference>
<evidence type="ECO:0000313" key="1">
    <source>
        <dbReference type="EMBL" id="PCK24314.1"/>
    </source>
</evidence>
<organism evidence="1 2">
    <name type="scientific">Rhodococcus qingshengii</name>
    <dbReference type="NCBI Taxonomy" id="334542"/>
    <lineage>
        <taxon>Bacteria</taxon>
        <taxon>Bacillati</taxon>
        <taxon>Actinomycetota</taxon>
        <taxon>Actinomycetes</taxon>
        <taxon>Mycobacteriales</taxon>
        <taxon>Nocardiaceae</taxon>
        <taxon>Rhodococcus</taxon>
        <taxon>Rhodococcus erythropolis group</taxon>
    </lineage>
</organism>
<evidence type="ECO:0008006" key="3">
    <source>
        <dbReference type="Google" id="ProtNLM"/>
    </source>
</evidence>
<comment type="caution">
    <text evidence="1">The sequence shown here is derived from an EMBL/GenBank/DDBJ whole genome shotgun (WGS) entry which is preliminary data.</text>
</comment>
<dbReference type="EMBL" id="NOVD01000032">
    <property type="protein sequence ID" value="PCK24314.1"/>
    <property type="molecule type" value="Genomic_DNA"/>
</dbReference>
<protein>
    <recommendedName>
        <fullName evidence="3">Toxin-antitoxin system</fullName>
    </recommendedName>
</protein>
<name>A0A2A5J3X8_RHOSG</name>
<evidence type="ECO:0000313" key="2">
    <source>
        <dbReference type="Proteomes" id="UP000230886"/>
    </source>
</evidence>
<reference evidence="1 2" key="1">
    <citation type="submission" date="2017-07" db="EMBL/GenBank/DDBJ databases">
        <title>Draft sequence of Rhodococcus enclensis 23b-28.</title>
        <authorList>
            <person name="Besaury L."/>
            <person name="Sancelme M."/>
            <person name="Amato P."/>
            <person name="Lallement A."/>
            <person name="Delort A.-M."/>
        </authorList>
    </citation>
    <scope>NUCLEOTIDE SEQUENCE [LARGE SCALE GENOMIC DNA]</scope>
    <source>
        <strain evidence="1 2">23b-28</strain>
    </source>
</reference>
<dbReference type="AlphaFoldDB" id="A0A2A5J3X8"/>